<evidence type="ECO:0000256" key="7">
    <source>
        <dbReference type="ARBA" id="ARBA00023098"/>
    </source>
</evidence>
<dbReference type="CDD" id="cd05339">
    <property type="entry name" value="17beta-HSDXI-like_SDR_c"/>
    <property type="match status" value="1"/>
</dbReference>
<keyword evidence="3" id="KW-0812">Transmembrane</keyword>
<keyword evidence="4" id="KW-0521">NADP</keyword>
<comment type="function">
    <text evidence="9">Catalyzes the reduction of all-trans-retinal to all-trans-retinol in the presence of NADPH.</text>
</comment>
<dbReference type="InterPro" id="IPR036291">
    <property type="entry name" value="NAD(P)-bd_dom_sf"/>
</dbReference>
<evidence type="ECO:0000256" key="1">
    <source>
        <dbReference type="ARBA" id="ARBA00004141"/>
    </source>
</evidence>
<evidence type="ECO:0000256" key="10">
    <source>
        <dbReference type="ARBA" id="ARBA00068717"/>
    </source>
</evidence>
<evidence type="ECO:0000256" key="11">
    <source>
        <dbReference type="ARBA" id="ARBA00082544"/>
    </source>
</evidence>
<dbReference type="FunFam" id="3.40.50.720:FF:000131">
    <property type="entry name" value="Short-chain dehydrogenase/reductase 3"/>
    <property type="match status" value="1"/>
</dbReference>
<dbReference type="InterPro" id="IPR001245">
    <property type="entry name" value="Ser-Thr/Tyr_kinase_cat_dom"/>
</dbReference>
<keyword evidence="6" id="KW-0560">Oxidoreductase</keyword>
<evidence type="ECO:0000259" key="12">
    <source>
        <dbReference type="SMART" id="SM00822"/>
    </source>
</evidence>
<dbReference type="PANTHER" id="PTHR24322">
    <property type="entry name" value="PKSB"/>
    <property type="match status" value="1"/>
</dbReference>
<dbReference type="Gene3D" id="1.10.510.10">
    <property type="entry name" value="Transferase(Phosphotransferase) domain 1"/>
    <property type="match status" value="1"/>
</dbReference>
<dbReference type="SUPFAM" id="SSF56112">
    <property type="entry name" value="Protein kinase-like (PK-like)"/>
    <property type="match status" value="1"/>
</dbReference>
<keyword evidence="7" id="KW-0443">Lipid metabolism</keyword>
<dbReference type="PRINTS" id="PR00081">
    <property type="entry name" value="GDHRDH"/>
</dbReference>
<evidence type="ECO:0000313" key="13">
    <source>
        <dbReference type="Proteomes" id="UP000095284"/>
    </source>
</evidence>
<evidence type="ECO:0000256" key="6">
    <source>
        <dbReference type="ARBA" id="ARBA00023002"/>
    </source>
</evidence>
<dbReference type="AlphaFoldDB" id="A0A1I7RJS0"/>
<dbReference type="SUPFAM" id="SSF51735">
    <property type="entry name" value="NAD(P)-binding Rossmann-fold domains"/>
    <property type="match status" value="1"/>
</dbReference>
<evidence type="ECO:0000256" key="4">
    <source>
        <dbReference type="ARBA" id="ARBA00022857"/>
    </source>
</evidence>
<accession>A0A1I7RJS0</accession>
<dbReference type="GO" id="GO:0004672">
    <property type="term" value="F:protein kinase activity"/>
    <property type="evidence" value="ECO:0007669"/>
    <property type="project" value="InterPro"/>
</dbReference>
<dbReference type="GO" id="GO:0005811">
    <property type="term" value="C:lipid droplet"/>
    <property type="evidence" value="ECO:0007669"/>
    <property type="project" value="TreeGrafter"/>
</dbReference>
<comment type="subcellular location">
    <subcellularLocation>
        <location evidence="1">Membrane</location>
        <topology evidence="1">Multi-pass membrane protein</topology>
    </subcellularLocation>
</comment>
<evidence type="ECO:0000256" key="8">
    <source>
        <dbReference type="ARBA" id="ARBA00023136"/>
    </source>
</evidence>
<comment type="similarity">
    <text evidence="2">Belongs to the short-chain dehydrogenases/reductases (SDR) family.</text>
</comment>
<dbReference type="eggNOG" id="KOG1201">
    <property type="taxonomic scope" value="Eukaryota"/>
</dbReference>
<protein>
    <recommendedName>
        <fullName evidence="10">Short-chain dehydrogenase/reductase 3</fullName>
    </recommendedName>
    <alternativeName>
        <fullName evidence="11">Retinal short-chain dehydrogenase/reductase 1</fullName>
    </alternativeName>
</protein>
<dbReference type="GO" id="GO:0016020">
    <property type="term" value="C:membrane"/>
    <property type="evidence" value="ECO:0007669"/>
    <property type="project" value="UniProtKB-SubCell"/>
</dbReference>
<dbReference type="InterPro" id="IPR011009">
    <property type="entry name" value="Kinase-like_dom_sf"/>
</dbReference>
<evidence type="ECO:0000256" key="3">
    <source>
        <dbReference type="ARBA" id="ARBA00022692"/>
    </source>
</evidence>
<evidence type="ECO:0000256" key="2">
    <source>
        <dbReference type="ARBA" id="ARBA00006484"/>
    </source>
</evidence>
<keyword evidence="8" id="KW-0472">Membrane</keyword>
<dbReference type="InterPro" id="IPR002347">
    <property type="entry name" value="SDR_fam"/>
</dbReference>
<dbReference type="Gene3D" id="3.40.50.720">
    <property type="entry name" value="NAD(P)-binding Rossmann-like Domain"/>
    <property type="match status" value="1"/>
</dbReference>
<dbReference type="SMART" id="SM00822">
    <property type="entry name" value="PKS_KR"/>
    <property type="match status" value="1"/>
</dbReference>
<sequence>MSSTMLYLTYLVVDGRCALQSQIALTHDTLHANVNQCLAQTEDGAIITNYYPYGDVRHNMQKYQCLPRIRLIQFCTEIAARLACLEQRGIVHGHLRPKSCLLDENLGVKIASPRGPSHHAQSRYSAPEETVLTVLGVEKRGFCICCLICISEMEVTDIPRFFGWIFYLIWQSLYNDLVPYEWKKKKDLRGKKVLITGGGNGIGAAMAKRLAQEGCHIALWDINEKGLEKTKKEVEEYGVEAYIQTVDISKEENVNKAADELKQNFGDIDILYNNAGLVNNSYFLDTSTAAMERLVSVMLLSHFYTVKQFLPKMIERNEGHIVATCSAASYIGAAEIVDYSAVKFAVRGFMEALSNQMLMLGHDGIEFTSISPWYVKTALLEGQQHFNQAFPPVELDEVIERSIRAIKLSEREVLYPAKLNVWVAIKACFPSAVQRSILENNIRVSRKGHRPSCLIRSPLPLSVPLDLLLLLCPSPQVVSYSGCLQRPDECRDPLLYFRPARGNGRVKGGACSKARTELLARFTPAVLLLY</sequence>
<keyword evidence="5" id="KW-1133">Transmembrane helix</keyword>
<evidence type="ECO:0000256" key="5">
    <source>
        <dbReference type="ARBA" id="ARBA00022989"/>
    </source>
</evidence>
<organism evidence="13 14">
    <name type="scientific">Bursaphelenchus xylophilus</name>
    <name type="common">Pinewood nematode worm</name>
    <name type="synonym">Aphelenchoides xylophilus</name>
    <dbReference type="NCBI Taxonomy" id="6326"/>
    <lineage>
        <taxon>Eukaryota</taxon>
        <taxon>Metazoa</taxon>
        <taxon>Ecdysozoa</taxon>
        <taxon>Nematoda</taxon>
        <taxon>Chromadorea</taxon>
        <taxon>Rhabditida</taxon>
        <taxon>Tylenchina</taxon>
        <taxon>Tylenchomorpha</taxon>
        <taxon>Aphelenchoidea</taxon>
        <taxon>Aphelenchoididae</taxon>
        <taxon>Bursaphelenchus</taxon>
    </lineage>
</organism>
<dbReference type="PRINTS" id="PR00080">
    <property type="entry name" value="SDRFAMILY"/>
</dbReference>
<evidence type="ECO:0000256" key="9">
    <source>
        <dbReference type="ARBA" id="ARBA00059620"/>
    </source>
</evidence>
<dbReference type="GO" id="GO:0052650">
    <property type="term" value="F:all-trans-retinol dehydrogenase (NADP+) activity"/>
    <property type="evidence" value="ECO:0007669"/>
    <property type="project" value="UniProtKB-ARBA"/>
</dbReference>
<dbReference type="Pfam" id="PF00106">
    <property type="entry name" value="adh_short"/>
    <property type="match status" value="1"/>
</dbReference>
<proteinExistence type="inferred from homology"/>
<evidence type="ECO:0000313" key="14">
    <source>
        <dbReference type="WBParaSite" id="BXY_0095200.1"/>
    </source>
</evidence>
<name>A0A1I7RJS0_BURXY</name>
<reference evidence="14" key="1">
    <citation type="submission" date="2016-11" db="UniProtKB">
        <authorList>
            <consortium name="WormBaseParasite"/>
        </authorList>
    </citation>
    <scope>IDENTIFICATION</scope>
</reference>
<dbReference type="InterPro" id="IPR057326">
    <property type="entry name" value="KR_dom"/>
</dbReference>
<feature type="domain" description="Ketoreductase" evidence="12">
    <location>
        <begin position="191"/>
        <end position="376"/>
    </location>
</feature>
<dbReference type="Proteomes" id="UP000095284">
    <property type="component" value="Unplaced"/>
</dbReference>
<dbReference type="PANTHER" id="PTHR24322:SF748">
    <property type="entry name" value="FI23927P1-RELATED"/>
    <property type="match status" value="1"/>
</dbReference>
<dbReference type="WBParaSite" id="BXY_0095200.1">
    <property type="protein sequence ID" value="BXY_0095200.1"/>
    <property type="gene ID" value="BXY_0095200"/>
</dbReference>
<dbReference type="Pfam" id="PF07714">
    <property type="entry name" value="PK_Tyr_Ser-Thr"/>
    <property type="match status" value="1"/>
</dbReference>